<gene>
    <name evidence="3" type="ORF">AUR65_000270</name>
</gene>
<dbReference type="RefSeq" id="WP_058565821.1">
    <property type="nucleotide sequence ID" value="NZ_LOPW02000001.1"/>
</dbReference>
<dbReference type="AlphaFoldDB" id="A0A2P4NW25"/>
<evidence type="ECO:0000313" key="3">
    <source>
        <dbReference type="EMBL" id="POG57342.1"/>
    </source>
</evidence>
<feature type="domain" description="DUF7282" evidence="2">
    <location>
        <begin position="392"/>
        <end position="486"/>
    </location>
</feature>
<feature type="region of interest" description="Disordered" evidence="1">
    <location>
        <begin position="146"/>
        <end position="167"/>
    </location>
</feature>
<dbReference type="InterPro" id="IPR055706">
    <property type="entry name" value="Slg1/2_DUF7282"/>
</dbReference>
<evidence type="ECO:0000313" key="4">
    <source>
        <dbReference type="Proteomes" id="UP000053621"/>
    </source>
</evidence>
<name>A0A2P4NW25_9EURY</name>
<feature type="compositionally biased region" description="Polar residues" evidence="1">
    <location>
        <begin position="146"/>
        <end position="165"/>
    </location>
</feature>
<feature type="compositionally biased region" description="Polar residues" evidence="1">
    <location>
        <begin position="488"/>
        <end position="498"/>
    </location>
</feature>
<dbReference type="EMBL" id="LOPW02000001">
    <property type="protein sequence ID" value="POG57342.1"/>
    <property type="molecule type" value="Genomic_DNA"/>
</dbReference>
<accession>A0A2P4NW25</accession>
<dbReference type="Pfam" id="PF23951">
    <property type="entry name" value="DUF7282"/>
    <property type="match status" value="1"/>
</dbReference>
<sequence length="585" mass="62480">MSYAVRAPSVLLAASILLAALWVPTPAVAADEPTASFGEDVTTVTRGDVVEIRVQHSQPGTLHIGGDGYGYHLSVALVGSGTTTLTIDTYNSTGAPETYVSGGGNKTLHTGQLSEPIEPATYMMNVTIDGVERAIGQLDVAERGNTSATTNVAPASLNDSDSSLSPGDIRDVVTERTTVAKGDLAVIRLNESGLESALNPEDVTGGANANGIEITLNQLEVRPNREQQTFLATPENGTTVVTDFENDEVFLVWDTADLPLEGDAEDYELQVTLRGDHSDFVEEDTITARSRVRLVEPIVSIEVRNETVYPWESLRVNVTGETTLAPNSVVELRARAPGQPFLKLVPMTVTANRTVSQNLTFAPEDRGLTFPLWVRDYRDETEHTMRILDSEANLRFLDQETDGTFVTVSRVNLSVGGFVAVETADEEPLGTSAHLPPGTHRNVVVEFDRRQLVDAELLAIAYADRDRDGNFSVAVDAPYRTGDDSTDTDGNATDGNQTAGTIVADDAMVRLEPGAKTPTPTPTATPTGTATESTPATTTETPFPVVERTPLEPAAAGTNTSIPFSPGLAVVALVLTGLVARRLRR</sequence>
<proteinExistence type="predicted"/>
<dbReference type="OrthoDB" id="239724at2157"/>
<evidence type="ECO:0000259" key="2">
    <source>
        <dbReference type="Pfam" id="PF23951"/>
    </source>
</evidence>
<feature type="region of interest" description="Disordered" evidence="1">
    <location>
        <begin position="512"/>
        <end position="543"/>
    </location>
</feature>
<dbReference type="Proteomes" id="UP000053621">
    <property type="component" value="Unassembled WGS sequence"/>
</dbReference>
<keyword evidence="4" id="KW-1185">Reference proteome</keyword>
<comment type="caution">
    <text evidence="3">The sequence shown here is derived from an EMBL/GenBank/DDBJ whole genome shotgun (WGS) entry which is preliminary data.</text>
</comment>
<evidence type="ECO:0000256" key="1">
    <source>
        <dbReference type="SAM" id="MobiDB-lite"/>
    </source>
</evidence>
<feature type="region of interest" description="Disordered" evidence="1">
    <location>
        <begin position="476"/>
        <end position="498"/>
    </location>
</feature>
<reference evidence="3" key="1">
    <citation type="submission" date="2017-08" db="EMBL/GenBank/DDBJ databases">
        <title>Haloferax marisrubri sp. nov., isolated from the Discovery deep brine-seawater interface in the Red Sea.</title>
        <authorList>
            <person name="Zhang G."/>
            <person name="Stingl U."/>
        </authorList>
    </citation>
    <scope>NUCLEOTIDE SEQUENCE [LARGE SCALE GENOMIC DNA]</scope>
    <source>
        <strain evidence="3">SB3</strain>
    </source>
</reference>
<protein>
    <recommendedName>
        <fullName evidence="2">DUF7282 domain-containing protein</fullName>
    </recommendedName>
</protein>
<organism evidence="3 4">
    <name type="scientific">Haloferax marisrubri</name>
    <dbReference type="NCBI Taxonomy" id="1544719"/>
    <lineage>
        <taxon>Archaea</taxon>
        <taxon>Methanobacteriati</taxon>
        <taxon>Methanobacteriota</taxon>
        <taxon>Stenosarchaea group</taxon>
        <taxon>Halobacteria</taxon>
        <taxon>Halobacteriales</taxon>
        <taxon>Haloferacaceae</taxon>
        <taxon>Haloferax</taxon>
    </lineage>
</organism>